<dbReference type="Ensembl" id="ENSCPIT00010016359.1">
    <property type="protein sequence ID" value="ENSCPIP00010013741.1"/>
    <property type="gene ID" value="ENSCPIG00010010888.1"/>
</dbReference>
<accession>A0A8C3LR77</accession>
<dbReference type="InterPro" id="IPR050944">
    <property type="entry name" value="FAM83"/>
</dbReference>
<dbReference type="CDD" id="cd09186">
    <property type="entry name" value="PLDc_FAM83F_N"/>
    <property type="match status" value="1"/>
</dbReference>
<dbReference type="PANTHER" id="PTHR16181">
    <property type="entry name" value="PROTEIN FAM83A-RELATED"/>
    <property type="match status" value="1"/>
</dbReference>
<feature type="region of interest" description="Disordered" evidence="2">
    <location>
        <begin position="522"/>
        <end position="544"/>
    </location>
</feature>
<protein>
    <submittedName>
        <fullName evidence="5">Family with sequence similarity 83 member F</fullName>
    </submittedName>
</protein>
<evidence type="ECO:0000259" key="4">
    <source>
        <dbReference type="Pfam" id="PF07894"/>
    </source>
</evidence>
<proteinExistence type="inferred from homology"/>
<feature type="domain" description="Scaffolding anchor of CK1" evidence="4">
    <location>
        <begin position="132"/>
        <end position="402"/>
    </location>
</feature>
<dbReference type="GO" id="GO:0007165">
    <property type="term" value="P:signal transduction"/>
    <property type="evidence" value="ECO:0007669"/>
    <property type="project" value="TreeGrafter"/>
</dbReference>
<dbReference type="InterPro" id="IPR012461">
    <property type="entry name" value="SACK1"/>
</dbReference>
<dbReference type="SUPFAM" id="SSF56024">
    <property type="entry name" value="Phospholipase D/nuclease"/>
    <property type="match status" value="1"/>
</dbReference>
<sequence>MRSPKPNLSHSVILLPATAAAQAWLSPGTAVRGSQPTMLRNHHPCPAMLRAAGRQAWEGTRMKGTAISPVNQRRVRGRHGAVRPLHLSGRARAGQVRRCRPCLSLLPQPPGAADAGSMADSQVFLLDESHVNEKVTEAQACFYYSEEQRRALETLVSRGEATYRETLRKEHLQDFLSSQELQALRGSWRAYEDPREGAKVVRGPGSKAVSLAYWPELSDTEVPPLDLGWTDKTFYRGISRVALFTHPRKEENVPHLKEVVREMIQQAQKIIAVVMDVFTDRDIFRDIVNAAYKRWIPVYIILDEDGVKLFLEMCRCLELSDLQIRNIRIRSVTGVGFYMKTGKIRGTLASRFLMVDGEKVATGSYSFTWSSSHIDRNILLVLTGQHVEMFDIEFRELYAISEEVDFCKELGIANPNLHGIGKSDLHSSTVARKIINPKYGLVAGATRGDMLLWASRHKQDNQDNMEREETSESKKRLNKFLNDLITLEQELPEIEPPLENFNKQNRSPQKLFSRLHVELKNKSKSRESIRDVKKEDAQANSKQGKRFASGIFGRKAKRSPGSSIEANSFASEGHSGEDLGNMKLEYEQLSTSHASVRSAEGISGKTSAISTFCFCGFKLSLSLVDWCRCIQHRLLSRSCYFLCTKMNRIKQE</sequence>
<feature type="compositionally biased region" description="Basic and acidic residues" evidence="2">
    <location>
        <begin position="522"/>
        <end position="537"/>
    </location>
</feature>
<dbReference type="GO" id="GO:0019901">
    <property type="term" value="F:protein kinase binding"/>
    <property type="evidence" value="ECO:0007669"/>
    <property type="project" value="TreeGrafter"/>
</dbReference>
<dbReference type="PANTHER" id="PTHR16181:SF29">
    <property type="entry name" value="PROTEIN FAM83A-RELATED"/>
    <property type="match status" value="1"/>
</dbReference>
<evidence type="ECO:0000256" key="1">
    <source>
        <dbReference type="ARBA" id="ARBA00006937"/>
    </source>
</evidence>
<evidence type="ECO:0000256" key="3">
    <source>
        <dbReference type="SAM" id="SignalP"/>
    </source>
</evidence>
<dbReference type="AlphaFoldDB" id="A0A8C3LR77"/>
<comment type="similarity">
    <text evidence="1">Belongs to the FAM83 family.</text>
</comment>
<reference evidence="5" key="1">
    <citation type="submission" date="2025-08" db="UniProtKB">
        <authorList>
            <consortium name="Ensembl"/>
        </authorList>
    </citation>
    <scope>IDENTIFICATION</scope>
</reference>
<keyword evidence="3" id="KW-0732">Signal</keyword>
<keyword evidence="6" id="KW-1185">Reference proteome</keyword>
<evidence type="ECO:0000313" key="6">
    <source>
        <dbReference type="Proteomes" id="UP000694543"/>
    </source>
</evidence>
<evidence type="ECO:0000313" key="5">
    <source>
        <dbReference type="Ensembl" id="ENSCPIP00010013741.1"/>
    </source>
</evidence>
<reference evidence="5" key="2">
    <citation type="submission" date="2025-09" db="UniProtKB">
        <authorList>
            <consortium name="Ensembl"/>
        </authorList>
    </citation>
    <scope>IDENTIFICATION</scope>
</reference>
<feature type="chain" id="PRO_5034528377" evidence="3">
    <location>
        <begin position="24"/>
        <end position="652"/>
    </location>
</feature>
<evidence type="ECO:0000256" key="2">
    <source>
        <dbReference type="SAM" id="MobiDB-lite"/>
    </source>
</evidence>
<dbReference type="Gene3D" id="3.30.870.10">
    <property type="entry name" value="Endonuclease Chain A"/>
    <property type="match status" value="1"/>
</dbReference>
<name>A0A8C3LR77_CHRPC</name>
<dbReference type="Proteomes" id="UP000694543">
    <property type="component" value="Unplaced"/>
</dbReference>
<organism evidence="5 6">
    <name type="scientific">Chrysolophus pictus</name>
    <name type="common">Golden pheasant</name>
    <name type="synonym">Phasianus pictus</name>
    <dbReference type="NCBI Taxonomy" id="9089"/>
    <lineage>
        <taxon>Eukaryota</taxon>
        <taxon>Metazoa</taxon>
        <taxon>Chordata</taxon>
        <taxon>Craniata</taxon>
        <taxon>Vertebrata</taxon>
        <taxon>Euteleostomi</taxon>
        <taxon>Archelosauria</taxon>
        <taxon>Archosauria</taxon>
        <taxon>Dinosauria</taxon>
        <taxon>Saurischia</taxon>
        <taxon>Theropoda</taxon>
        <taxon>Coelurosauria</taxon>
        <taxon>Aves</taxon>
        <taxon>Neognathae</taxon>
        <taxon>Galloanserae</taxon>
        <taxon>Galliformes</taxon>
        <taxon>Phasianidae</taxon>
        <taxon>Phasianinae</taxon>
        <taxon>Chrysolophus</taxon>
    </lineage>
</organism>
<feature type="signal peptide" evidence="3">
    <location>
        <begin position="1"/>
        <end position="23"/>
    </location>
</feature>
<dbReference type="Pfam" id="PF07894">
    <property type="entry name" value="SACK1"/>
    <property type="match status" value="1"/>
</dbReference>